<evidence type="ECO:0000313" key="1">
    <source>
        <dbReference type="EMBL" id="PPR85929.1"/>
    </source>
</evidence>
<evidence type="ECO:0000313" key="2">
    <source>
        <dbReference type="Proteomes" id="UP000239757"/>
    </source>
</evidence>
<gene>
    <name evidence="1" type="ORF">GOBAR_AA34767</name>
</gene>
<name>A0A2P5W4E4_GOSBA</name>
<protein>
    <recommendedName>
        <fullName evidence="3">DUF4283 domain-containing protein</fullName>
    </recommendedName>
</protein>
<accession>A0A2P5W4E4</accession>
<reference evidence="1 2" key="1">
    <citation type="submission" date="2015-01" db="EMBL/GenBank/DDBJ databases">
        <title>Genome of allotetraploid Gossypium barbadense reveals genomic plasticity and fiber elongation in cotton evolution.</title>
        <authorList>
            <person name="Chen X."/>
            <person name="Liu X."/>
            <person name="Zhao B."/>
            <person name="Zheng H."/>
            <person name="Hu Y."/>
            <person name="Lu G."/>
            <person name="Yang C."/>
            <person name="Chen J."/>
            <person name="Shan C."/>
            <person name="Zhang L."/>
            <person name="Zhou Y."/>
            <person name="Wang L."/>
            <person name="Guo W."/>
            <person name="Bai Y."/>
            <person name="Ruan J."/>
            <person name="Shangguan X."/>
            <person name="Mao Y."/>
            <person name="Jiang J."/>
            <person name="Zhu Y."/>
            <person name="Lei J."/>
            <person name="Kang H."/>
            <person name="Chen S."/>
            <person name="He X."/>
            <person name="Wang R."/>
            <person name="Wang Y."/>
            <person name="Chen J."/>
            <person name="Wang L."/>
            <person name="Yu S."/>
            <person name="Wang B."/>
            <person name="Wei J."/>
            <person name="Song S."/>
            <person name="Lu X."/>
            <person name="Gao Z."/>
            <person name="Gu W."/>
            <person name="Deng X."/>
            <person name="Ma D."/>
            <person name="Wang S."/>
            <person name="Liang W."/>
            <person name="Fang L."/>
            <person name="Cai C."/>
            <person name="Zhu X."/>
            <person name="Zhou B."/>
            <person name="Zhang Y."/>
            <person name="Chen Z."/>
            <person name="Xu S."/>
            <person name="Zhu R."/>
            <person name="Wang S."/>
            <person name="Zhang T."/>
            <person name="Zhao G."/>
        </authorList>
    </citation>
    <scope>NUCLEOTIDE SEQUENCE [LARGE SCALE GENOMIC DNA]</scope>
    <source>
        <strain evidence="2">cv. Xinhai21</strain>
        <tissue evidence="1">Leaf</tissue>
    </source>
</reference>
<dbReference type="AlphaFoldDB" id="A0A2P5W4E4"/>
<dbReference type="OrthoDB" id="10542838at2759"/>
<dbReference type="EMBL" id="KZ669205">
    <property type="protein sequence ID" value="PPR85929.1"/>
    <property type="molecule type" value="Genomic_DNA"/>
</dbReference>
<proteinExistence type="predicted"/>
<evidence type="ECO:0008006" key="3">
    <source>
        <dbReference type="Google" id="ProtNLM"/>
    </source>
</evidence>
<organism evidence="1 2">
    <name type="scientific">Gossypium barbadense</name>
    <name type="common">Sea Island cotton</name>
    <name type="synonym">Hibiscus barbadensis</name>
    <dbReference type="NCBI Taxonomy" id="3634"/>
    <lineage>
        <taxon>Eukaryota</taxon>
        <taxon>Viridiplantae</taxon>
        <taxon>Streptophyta</taxon>
        <taxon>Embryophyta</taxon>
        <taxon>Tracheophyta</taxon>
        <taxon>Spermatophyta</taxon>
        <taxon>Magnoliopsida</taxon>
        <taxon>eudicotyledons</taxon>
        <taxon>Gunneridae</taxon>
        <taxon>Pentapetalae</taxon>
        <taxon>rosids</taxon>
        <taxon>malvids</taxon>
        <taxon>Malvales</taxon>
        <taxon>Malvaceae</taxon>
        <taxon>Malvoideae</taxon>
        <taxon>Gossypium</taxon>
    </lineage>
</organism>
<sequence>MVVYVNLDKPLISQVVRFGYGRYGHLKDLCPNKVKNLVQNERKTSMEASKRTDQATTKEVGAYGPWMIVERKNQ</sequence>
<dbReference type="Proteomes" id="UP000239757">
    <property type="component" value="Unassembled WGS sequence"/>
</dbReference>